<evidence type="ECO:0000313" key="4">
    <source>
        <dbReference type="EMBL" id="ASK41961.1"/>
    </source>
</evidence>
<dbReference type="EMBL" id="KY000032">
    <property type="protein sequence ID" value="ASK41961.1"/>
    <property type="molecule type" value="Genomic_DNA"/>
</dbReference>
<keyword evidence="3" id="KW-0408">Iron</keyword>
<dbReference type="SUPFAM" id="SSF48264">
    <property type="entry name" value="Cytochrome P450"/>
    <property type="match status" value="1"/>
</dbReference>
<comment type="cofactor">
    <cofactor evidence="1">
        <name>heme</name>
        <dbReference type="ChEBI" id="CHEBI:30413"/>
    </cofactor>
</comment>
<dbReference type="GO" id="GO:0004497">
    <property type="term" value="F:monooxygenase activity"/>
    <property type="evidence" value="ECO:0007669"/>
    <property type="project" value="UniProtKB-KW"/>
</dbReference>
<dbReference type="GO" id="GO:0020037">
    <property type="term" value="F:heme binding"/>
    <property type="evidence" value="ECO:0007669"/>
    <property type="project" value="InterPro"/>
</dbReference>
<dbReference type="GO" id="GO:0016705">
    <property type="term" value="F:oxidoreductase activity, acting on paired donors, with incorporation or reduction of molecular oxygen"/>
    <property type="evidence" value="ECO:0007669"/>
    <property type="project" value="InterPro"/>
</dbReference>
<dbReference type="InterPro" id="IPR001128">
    <property type="entry name" value="Cyt_P450"/>
</dbReference>
<reference evidence="4" key="1">
    <citation type="submission" date="2016-10" db="EMBL/GenBank/DDBJ databases">
        <title>Agrobacterium Ti plasmids: Classification based on T-DNA and Vir regions organization.</title>
        <authorList>
            <person name="Nabi N."/>
            <person name="Vial L."/>
            <person name="Ben Hafsa A."/>
            <person name="Chapulliot D."/>
            <person name="Berard A."/>
            <person name="Chauveau A."/>
            <person name="Le Paslier M.-C."/>
            <person name="Harzallah Skhiri F."/>
            <person name="Brunel D."/>
            <person name="Nesme X."/>
            <person name="Chaouachi M."/>
        </authorList>
    </citation>
    <scope>NUCLEOTIDE SEQUENCE</scope>
    <source>
        <strain evidence="4">CFBP2788</strain>
        <plasmid evidence="4">pTi_CFBP2788</plasmid>
    </source>
</reference>
<sequence length="422" mass="47301">MIANSSSDVSMADQKFLNVAKSNEIDPDAVPISRLDSEGHSIFAEWRPKRPFLRREDGVFLVLRADHIFLLGTDPRTRQIETELMLNRGVKAGAVFDFIGHSMLFSNGETHGKRRSGLSKAFSFRMVEALRPEIAKITERLWDELQKVDDFNFTEMYASQLPALTIASVLGLPSEDTPFFTRLVYKVSRCLSPSWRDEEFEEIEASAIELQDYVRGVIADSGRRMRDDFLSRYLKAVREAGTLSPIEEIMQLMLIILAGSDTTRTAMVMVTALVLQNPALWSSLTGNQSYVAAAVEEGLRFEPPVGSFPRLALEDIDLDGYVLPKGSLLALSVMSGLRDEKHYENPHLFDVGRQQMRWHLGFGAGVHRCLGETLARIELQEGLGTLLRRAPNLTVVGDWPRMMGHGGIRRATGMTVKLSVDR</sequence>
<dbReference type="PANTHER" id="PTHR46696:SF1">
    <property type="entry name" value="CYTOCHROME P450 YJIB-RELATED"/>
    <property type="match status" value="1"/>
</dbReference>
<dbReference type="PANTHER" id="PTHR46696">
    <property type="entry name" value="P450, PUTATIVE (EUROFUNG)-RELATED"/>
    <property type="match status" value="1"/>
</dbReference>
<keyword evidence="3" id="KW-0349">Heme</keyword>
<dbReference type="InterPro" id="IPR017972">
    <property type="entry name" value="Cyt_P450_CS"/>
</dbReference>
<evidence type="ECO:0000256" key="1">
    <source>
        <dbReference type="ARBA" id="ARBA00001971"/>
    </source>
</evidence>
<dbReference type="InterPro" id="IPR036396">
    <property type="entry name" value="Cyt_P450_sf"/>
</dbReference>
<dbReference type="CDD" id="cd20629">
    <property type="entry name" value="P450_pinF1-like"/>
    <property type="match status" value="1"/>
</dbReference>
<keyword evidence="3" id="KW-0503">Monooxygenase</keyword>
<dbReference type="AlphaFoldDB" id="A0A2Z2PII5"/>
<accession>A0A2Z2PII5</accession>
<name>A0A2Z2PII5_9HYPH</name>
<organism evidence="4">
    <name type="scientific">Agrobacterium fabrum</name>
    <dbReference type="NCBI Taxonomy" id="1176649"/>
    <lineage>
        <taxon>Bacteria</taxon>
        <taxon>Pseudomonadati</taxon>
        <taxon>Pseudomonadota</taxon>
        <taxon>Alphaproteobacteria</taxon>
        <taxon>Hyphomicrobiales</taxon>
        <taxon>Rhizobiaceae</taxon>
        <taxon>Rhizobium/Agrobacterium group</taxon>
        <taxon>Agrobacterium</taxon>
        <taxon>Agrobacterium tumefaciens complex</taxon>
    </lineage>
</organism>
<evidence type="ECO:0000256" key="3">
    <source>
        <dbReference type="RuleBase" id="RU000461"/>
    </source>
</evidence>
<dbReference type="Gene3D" id="1.10.630.10">
    <property type="entry name" value="Cytochrome P450"/>
    <property type="match status" value="1"/>
</dbReference>
<dbReference type="PRINTS" id="PR00359">
    <property type="entry name" value="BP450"/>
</dbReference>
<dbReference type="InterPro" id="IPR002397">
    <property type="entry name" value="Cyt_P450_B"/>
</dbReference>
<dbReference type="RefSeq" id="WP_012478062.1">
    <property type="nucleotide sequence ID" value="NZ_CP116687.1"/>
</dbReference>
<dbReference type="PRINTS" id="PR00385">
    <property type="entry name" value="P450"/>
</dbReference>
<keyword evidence="3" id="KW-0479">Metal-binding</keyword>
<geneLocation type="plasmid" evidence="4">
    <name>pTi_CFBP2788</name>
</geneLocation>
<keyword evidence="3" id="KW-0560">Oxidoreductase</keyword>
<proteinExistence type="inferred from homology"/>
<keyword evidence="4" id="KW-0614">Plasmid</keyword>
<dbReference type="GO" id="GO:0005506">
    <property type="term" value="F:iron ion binding"/>
    <property type="evidence" value="ECO:0007669"/>
    <property type="project" value="InterPro"/>
</dbReference>
<protein>
    <submittedName>
        <fullName evidence="4">Cytochrome</fullName>
    </submittedName>
</protein>
<comment type="similarity">
    <text evidence="2 3">Belongs to the cytochrome P450 family.</text>
</comment>
<evidence type="ECO:0000256" key="2">
    <source>
        <dbReference type="ARBA" id="ARBA00010617"/>
    </source>
</evidence>
<dbReference type="PROSITE" id="PS00086">
    <property type="entry name" value="CYTOCHROME_P450"/>
    <property type="match status" value="1"/>
</dbReference>
<dbReference type="Pfam" id="PF00067">
    <property type="entry name" value="p450"/>
    <property type="match status" value="1"/>
</dbReference>